<dbReference type="OMA" id="WSHPERQ"/>
<reference evidence="3 4" key="1">
    <citation type="journal article" date="2018" name="Nat. Ecol. Evol.">
        <title>Shark genomes provide insights into elasmobranch evolution and the origin of vertebrates.</title>
        <authorList>
            <person name="Hara Y"/>
            <person name="Yamaguchi K"/>
            <person name="Onimaru K"/>
            <person name="Kadota M"/>
            <person name="Koyanagi M"/>
            <person name="Keeley SD"/>
            <person name="Tatsumi K"/>
            <person name="Tanaka K"/>
            <person name="Motone F"/>
            <person name="Kageyama Y"/>
            <person name="Nozu R"/>
            <person name="Adachi N"/>
            <person name="Nishimura O"/>
            <person name="Nakagawa R"/>
            <person name="Tanegashima C"/>
            <person name="Kiyatake I"/>
            <person name="Matsumoto R"/>
            <person name="Murakumo K"/>
            <person name="Nishida K"/>
            <person name="Terakita A"/>
            <person name="Kuratani S"/>
            <person name="Sato K"/>
            <person name="Hyodo S Kuraku.S."/>
        </authorList>
    </citation>
    <scope>NUCLEOTIDE SEQUENCE [LARGE SCALE GENOMIC DNA]</scope>
</reference>
<gene>
    <name evidence="3" type="ORF">chiPu_0010079</name>
</gene>
<keyword evidence="2" id="KW-0732">Signal</keyword>
<feature type="region of interest" description="Disordered" evidence="1">
    <location>
        <begin position="181"/>
        <end position="213"/>
    </location>
</feature>
<feature type="region of interest" description="Disordered" evidence="1">
    <location>
        <begin position="27"/>
        <end position="54"/>
    </location>
</feature>
<evidence type="ECO:0000256" key="2">
    <source>
        <dbReference type="SAM" id="SignalP"/>
    </source>
</evidence>
<dbReference type="EMBL" id="BEZZ01000377">
    <property type="protein sequence ID" value="GCC31619.1"/>
    <property type="molecule type" value="Genomic_DNA"/>
</dbReference>
<evidence type="ECO:0000313" key="4">
    <source>
        <dbReference type="Proteomes" id="UP000287033"/>
    </source>
</evidence>
<protein>
    <submittedName>
        <fullName evidence="3">Uncharacterized protein</fullName>
    </submittedName>
</protein>
<feature type="compositionally biased region" description="Basic and acidic residues" evidence="1">
    <location>
        <begin position="112"/>
        <end position="151"/>
    </location>
</feature>
<keyword evidence="4" id="KW-1185">Reference proteome</keyword>
<name>A0A401SMJ1_CHIPU</name>
<comment type="caution">
    <text evidence="3">The sequence shown here is derived from an EMBL/GenBank/DDBJ whole genome shotgun (WGS) entry which is preliminary data.</text>
</comment>
<feature type="chain" id="PRO_5019336938" evidence="2">
    <location>
        <begin position="27"/>
        <end position="213"/>
    </location>
</feature>
<evidence type="ECO:0000256" key="1">
    <source>
        <dbReference type="SAM" id="MobiDB-lite"/>
    </source>
</evidence>
<accession>A0A401SMJ1</accession>
<feature type="signal peptide" evidence="2">
    <location>
        <begin position="1"/>
        <end position="26"/>
    </location>
</feature>
<sequence length="213" mass="23898">MDEVWMVSLCLTFIAFVVALLSLSKSDDTSASSAKGNEQKSPEPIPSSSQPAARYMELTLEDIEKSLERLGAVLGIESLGDKEPASDSDTQPSLTDPEEQPYRRAGKVFRGWAEHDSAEAWSRPERQDKIKPSEQVDPRRHGAGEGKEILEHPPAAIATQNIMEQIEQAVQETLDHNRERSEFVRVRRAPPAPRFETLPRDDMLQNKTLDYSE</sequence>
<dbReference type="Proteomes" id="UP000287033">
    <property type="component" value="Unassembled WGS sequence"/>
</dbReference>
<dbReference type="OrthoDB" id="9939658at2759"/>
<feature type="region of interest" description="Disordered" evidence="1">
    <location>
        <begin position="77"/>
        <end position="154"/>
    </location>
</feature>
<organism evidence="3 4">
    <name type="scientific">Chiloscyllium punctatum</name>
    <name type="common">Brownbanded bambooshark</name>
    <name type="synonym">Hemiscyllium punctatum</name>
    <dbReference type="NCBI Taxonomy" id="137246"/>
    <lineage>
        <taxon>Eukaryota</taxon>
        <taxon>Metazoa</taxon>
        <taxon>Chordata</taxon>
        <taxon>Craniata</taxon>
        <taxon>Vertebrata</taxon>
        <taxon>Chondrichthyes</taxon>
        <taxon>Elasmobranchii</taxon>
        <taxon>Galeomorphii</taxon>
        <taxon>Galeoidea</taxon>
        <taxon>Orectolobiformes</taxon>
        <taxon>Hemiscylliidae</taxon>
        <taxon>Chiloscyllium</taxon>
    </lineage>
</organism>
<dbReference type="AlphaFoldDB" id="A0A401SMJ1"/>
<proteinExistence type="predicted"/>
<evidence type="ECO:0000313" key="3">
    <source>
        <dbReference type="EMBL" id="GCC31619.1"/>
    </source>
</evidence>